<evidence type="ECO:0000256" key="5">
    <source>
        <dbReference type="SAM" id="MobiDB-lite"/>
    </source>
</evidence>
<keyword evidence="7" id="KW-1185">Reference proteome</keyword>
<dbReference type="PROSITE" id="PS51257">
    <property type="entry name" value="PROKAR_LIPOPROTEIN"/>
    <property type="match status" value="1"/>
</dbReference>
<name>A0A134AAF4_9FUSO</name>
<feature type="compositionally biased region" description="Basic and acidic residues" evidence="5">
    <location>
        <begin position="144"/>
        <end position="171"/>
    </location>
</feature>
<dbReference type="Pfam" id="PF01297">
    <property type="entry name" value="ZnuA"/>
    <property type="match status" value="1"/>
</dbReference>
<reference evidence="7" key="1">
    <citation type="submission" date="2016-01" db="EMBL/GenBank/DDBJ databases">
        <authorList>
            <person name="Mitreva M."/>
            <person name="Pepin K.H."/>
            <person name="Mihindukulasuriya K.A."/>
            <person name="Fulton R."/>
            <person name="Fronick C."/>
            <person name="O'Laughlin M."/>
            <person name="Miner T."/>
            <person name="Herter B."/>
            <person name="Rosa B.A."/>
            <person name="Cordes M."/>
            <person name="Tomlinson C."/>
            <person name="Wollam A."/>
            <person name="Palsikar V.B."/>
            <person name="Mardis E.R."/>
            <person name="Wilson R.K."/>
        </authorList>
    </citation>
    <scope>NUCLEOTIDE SEQUENCE [LARGE SCALE GENOMIC DNA]</scope>
    <source>
        <strain evidence="7">KA00185</strain>
    </source>
</reference>
<dbReference type="STRING" id="157687.HMPREF3180_01325"/>
<dbReference type="PATRIC" id="fig|157687.3.peg.1320"/>
<dbReference type="EMBL" id="LSDD01000095">
    <property type="protein sequence ID" value="KXB64686.1"/>
    <property type="molecule type" value="Genomic_DNA"/>
</dbReference>
<feature type="coiled-coil region" evidence="4">
    <location>
        <begin position="201"/>
        <end position="232"/>
    </location>
</feature>
<keyword evidence="2" id="KW-0813">Transport</keyword>
<feature type="region of interest" description="Disordered" evidence="5">
    <location>
        <begin position="144"/>
        <end position="172"/>
    </location>
</feature>
<protein>
    <submittedName>
        <fullName evidence="6">ABC transporter, substrate-binding protein</fullName>
    </submittedName>
</protein>
<accession>A0A134AAF4</accession>
<dbReference type="PANTHER" id="PTHR42953">
    <property type="entry name" value="HIGH-AFFINITY ZINC UPTAKE SYSTEM PROTEIN ZNUA-RELATED"/>
    <property type="match status" value="1"/>
</dbReference>
<evidence type="ECO:0000256" key="2">
    <source>
        <dbReference type="ARBA" id="ARBA00022448"/>
    </source>
</evidence>
<dbReference type="Gene3D" id="3.40.50.1980">
    <property type="entry name" value="Nitrogenase molybdenum iron protein domain"/>
    <property type="match status" value="2"/>
</dbReference>
<organism evidence="6 7">
    <name type="scientific">Leptotrichia wadei</name>
    <dbReference type="NCBI Taxonomy" id="157687"/>
    <lineage>
        <taxon>Bacteria</taxon>
        <taxon>Fusobacteriati</taxon>
        <taxon>Fusobacteriota</taxon>
        <taxon>Fusobacteriia</taxon>
        <taxon>Fusobacteriales</taxon>
        <taxon>Leptotrichiaceae</taxon>
        <taxon>Leptotrichia</taxon>
    </lineage>
</organism>
<evidence type="ECO:0000256" key="3">
    <source>
        <dbReference type="ARBA" id="ARBA00022729"/>
    </source>
</evidence>
<dbReference type="Proteomes" id="UP000070483">
    <property type="component" value="Unassembled WGS sequence"/>
</dbReference>
<dbReference type="AlphaFoldDB" id="A0A134AAF4"/>
<keyword evidence="3" id="KW-0732">Signal</keyword>
<dbReference type="GO" id="GO:0030001">
    <property type="term" value="P:metal ion transport"/>
    <property type="evidence" value="ECO:0007669"/>
    <property type="project" value="InterPro"/>
</dbReference>
<evidence type="ECO:0000313" key="6">
    <source>
        <dbReference type="EMBL" id="KXB64686.1"/>
    </source>
</evidence>
<keyword evidence="4" id="KW-0175">Coiled coil</keyword>
<evidence type="ECO:0000256" key="4">
    <source>
        <dbReference type="SAM" id="Coils"/>
    </source>
</evidence>
<comment type="similarity">
    <text evidence="1">Belongs to the bacterial solute-binding protein 9 family.</text>
</comment>
<proteinExistence type="inferred from homology"/>
<dbReference type="InterPro" id="IPR006127">
    <property type="entry name" value="ZnuA-like"/>
</dbReference>
<comment type="caution">
    <text evidence="6">The sequence shown here is derived from an EMBL/GenBank/DDBJ whole genome shotgun (WGS) entry which is preliminary data.</text>
</comment>
<sequence length="327" mass="37717">MIKIYDLQKKLHIGGIKMKKLLSLLLLSALFIFSCGNKSETKKEQGTEGTKEKIVTSVPPLRWLTQKIAGDDFEVISIVQPNMNHELFEPKPSDLKILENSKVFFTYNMLGFEETISNSLSDKNKIVNVLDGVDKNLFIKGDHDHEHEHEHADKKEEEHEHHHEHEGHGGIDPHVWFSLDMMPKVAENIKNELSKLYPDKKETFEKNYNAFITELNQVKAELSQKMASKTKKSFMIYHPALNYFLKNYAIEEISIEQEGKEPSAQQIKEIIDEAKEHNVTTILVQPQFPKQSAEAISKEIPNSKVAEFNVDKENVFENLKQFVDYLN</sequence>
<dbReference type="SUPFAM" id="SSF53807">
    <property type="entry name" value="Helical backbone' metal receptor"/>
    <property type="match status" value="1"/>
</dbReference>
<evidence type="ECO:0000313" key="7">
    <source>
        <dbReference type="Proteomes" id="UP000070483"/>
    </source>
</evidence>
<dbReference type="InterPro" id="IPR050492">
    <property type="entry name" value="Bact_metal-bind_prot9"/>
</dbReference>
<dbReference type="PANTHER" id="PTHR42953:SF3">
    <property type="entry name" value="HIGH-AFFINITY ZINC UPTAKE SYSTEM PROTEIN ZNUA"/>
    <property type="match status" value="1"/>
</dbReference>
<evidence type="ECO:0000256" key="1">
    <source>
        <dbReference type="ARBA" id="ARBA00011028"/>
    </source>
</evidence>
<dbReference type="GO" id="GO:0046872">
    <property type="term" value="F:metal ion binding"/>
    <property type="evidence" value="ECO:0007669"/>
    <property type="project" value="InterPro"/>
</dbReference>
<gene>
    <name evidence="6" type="ORF">HMPREF3180_01325</name>
</gene>